<dbReference type="KEGG" id="lak:106157668"/>
<dbReference type="AlphaFoldDB" id="A0A1S3HTG1"/>
<dbReference type="Proteomes" id="UP000085678">
    <property type="component" value="Unplaced"/>
</dbReference>
<organism evidence="1 2">
    <name type="scientific">Lingula anatina</name>
    <name type="common">Brachiopod</name>
    <name type="synonym">Lingula unguis</name>
    <dbReference type="NCBI Taxonomy" id="7574"/>
    <lineage>
        <taxon>Eukaryota</taxon>
        <taxon>Metazoa</taxon>
        <taxon>Spiralia</taxon>
        <taxon>Lophotrochozoa</taxon>
        <taxon>Brachiopoda</taxon>
        <taxon>Linguliformea</taxon>
        <taxon>Lingulata</taxon>
        <taxon>Lingulida</taxon>
        <taxon>Linguloidea</taxon>
        <taxon>Lingulidae</taxon>
        <taxon>Lingula</taxon>
    </lineage>
</organism>
<protein>
    <submittedName>
        <fullName evidence="2">Uncharacterized protein LOC106157668</fullName>
    </submittedName>
</protein>
<dbReference type="GeneID" id="106157668"/>
<name>A0A1S3HTG1_LINAN</name>
<keyword evidence="1" id="KW-1185">Reference proteome</keyword>
<reference evidence="2" key="1">
    <citation type="submission" date="2025-08" db="UniProtKB">
        <authorList>
            <consortium name="RefSeq"/>
        </authorList>
    </citation>
    <scope>IDENTIFICATION</scope>
    <source>
        <tissue evidence="2">Gonads</tissue>
    </source>
</reference>
<evidence type="ECO:0000313" key="1">
    <source>
        <dbReference type="Proteomes" id="UP000085678"/>
    </source>
</evidence>
<dbReference type="InParanoid" id="A0A1S3HTG1"/>
<proteinExistence type="predicted"/>
<gene>
    <name evidence="2" type="primary">LOC106157668</name>
</gene>
<sequence length="213" mass="21983">MFNDWRLVCSVVLVGALVAISDCQVLFRAQPSFQSSALQRLAALLGQRFQGGQAAQQQGRGFVNNNFGFNNNNGFRGFGTLGTFGRGFNGGFARLNGGFGGAARQNANGYRNFKAVSSTYNSVKSDAGFGNSSKNQQYGQVGHRGGFGNQGGNGVFANAGNQQFGRQLSRAANVANQAAAGGQTGQFGSQGVGSGTSLNSQNIGFRGGQAAIG</sequence>
<accession>A0A1S3HTG1</accession>
<dbReference type="RefSeq" id="XP_013388836.1">
    <property type="nucleotide sequence ID" value="XM_013533382.1"/>
</dbReference>
<evidence type="ECO:0000313" key="2">
    <source>
        <dbReference type="RefSeq" id="XP_013388836.1"/>
    </source>
</evidence>